<proteinExistence type="predicted"/>
<reference evidence="1 2" key="1">
    <citation type="submission" date="2019-05" db="EMBL/GenBank/DDBJ databases">
        <title>Another draft genome of Portunus trituberculatus and its Hox gene families provides insights of decapod evolution.</title>
        <authorList>
            <person name="Jeong J.-H."/>
            <person name="Song I."/>
            <person name="Kim S."/>
            <person name="Choi T."/>
            <person name="Kim D."/>
            <person name="Ryu S."/>
            <person name="Kim W."/>
        </authorList>
    </citation>
    <scope>NUCLEOTIDE SEQUENCE [LARGE SCALE GENOMIC DNA]</scope>
    <source>
        <tissue evidence="1">Muscle</tissue>
    </source>
</reference>
<dbReference type="AlphaFoldDB" id="A0A5B7EK60"/>
<dbReference type="Proteomes" id="UP000324222">
    <property type="component" value="Unassembled WGS sequence"/>
</dbReference>
<organism evidence="1 2">
    <name type="scientific">Portunus trituberculatus</name>
    <name type="common">Swimming crab</name>
    <name type="synonym">Neptunus trituberculatus</name>
    <dbReference type="NCBI Taxonomy" id="210409"/>
    <lineage>
        <taxon>Eukaryota</taxon>
        <taxon>Metazoa</taxon>
        <taxon>Ecdysozoa</taxon>
        <taxon>Arthropoda</taxon>
        <taxon>Crustacea</taxon>
        <taxon>Multicrustacea</taxon>
        <taxon>Malacostraca</taxon>
        <taxon>Eumalacostraca</taxon>
        <taxon>Eucarida</taxon>
        <taxon>Decapoda</taxon>
        <taxon>Pleocyemata</taxon>
        <taxon>Brachyura</taxon>
        <taxon>Eubrachyura</taxon>
        <taxon>Portunoidea</taxon>
        <taxon>Portunidae</taxon>
        <taxon>Portuninae</taxon>
        <taxon>Portunus</taxon>
    </lineage>
</organism>
<evidence type="ECO:0000313" key="2">
    <source>
        <dbReference type="Proteomes" id="UP000324222"/>
    </source>
</evidence>
<accession>A0A5B7EK60</accession>
<keyword evidence="2" id="KW-1185">Reference proteome</keyword>
<gene>
    <name evidence="1" type="ORF">E2C01_026783</name>
</gene>
<evidence type="ECO:0000313" key="1">
    <source>
        <dbReference type="EMBL" id="MPC33433.1"/>
    </source>
</evidence>
<name>A0A5B7EK60_PORTR</name>
<comment type="caution">
    <text evidence="1">The sequence shown here is derived from an EMBL/GenBank/DDBJ whole genome shotgun (WGS) entry which is preliminary data.</text>
</comment>
<sequence length="210" mass="23552">MLDDVVVHNESLWLAAARQDHRRKRRWRLRACMCVPACVRVNKAAAAASASNSLRRVVVQGRAVSRSSPPPPACRRHCEADALTSARVATQITATSQAGSHTQLRDSVTCWSYFTHTSPRATDTWFKCSSAADGDRARPFIPDRHGNSNFRGRCSSRYNIFFGNLNVMVRLASARQDITPAIVSLYADTPWLMRPSRRRFVAVTSFRWAC</sequence>
<dbReference type="EMBL" id="VSRR010002835">
    <property type="protein sequence ID" value="MPC33433.1"/>
    <property type="molecule type" value="Genomic_DNA"/>
</dbReference>
<protein>
    <submittedName>
        <fullName evidence="1">Uncharacterized protein</fullName>
    </submittedName>
</protein>